<dbReference type="AlphaFoldDB" id="A0A7Y9WUZ4"/>
<accession>A0A7Y9WUZ4</accession>
<reference evidence="1 2" key="1">
    <citation type="submission" date="2020-07" db="EMBL/GenBank/DDBJ databases">
        <title>Exploring microbial biodiversity for novel pathways involved in the catabolism of aromatic compounds derived from lignin.</title>
        <authorList>
            <person name="Elkins J."/>
        </authorList>
    </citation>
    <scope>NUCLEOTIDE SEQUENCE [LARGE SCALE GENOMIC DNA]</scope>
    <source>
        <strain evidence="1 2">H2C3C</strain>
    </source>
</reference>
<dbReference type="EMBL" id="JACCAS010000002">
    <property type="protein sequence ID" value="NYH26835.1"/>
    <property type="molecule type" value="Genomic_DNA"/>
</dbReference>
<evidence type="ECO:0000313" key="1">
    <source>
        <dbReference type="EMBL" id="NYH26835.1"/>
    </source>
</evidence>
<dbReference type="Proteomes" id="UP000540929">
    <property type="component" value="Unassembled WGS sequence"/>
</dbReference>
<name>A0A7Y9WUZ4_9BURK</name>
<evidence type="ECO:0000313" key="2">
    <source>
        <dbReference type="Proteomes" id="UP000540929"/>
    </source>
</evidence>
<comment type="caution">
    <text evidence="1">The sequence shown here is derived from an EMBL/GenBank/DDBJ whole genome shotgun (WGS) entry which is preliminary data.</text>
</comment>
<organism evidence="1 2">
    <name type="scientific">Paraburkholderia bryophila</name>
    <dbReference type="NCBI Taxonomy" id="420952"/>
    <lineage>
        <taxon>Bacteria</taxon>
        <taxon>Pseudomonadati</taxon>
        <taxon>Pseudomonadota</taxon>
        <taxon>Betaproteobacteria</taxon>
        <taxon>Burkholderiales</taxon>
        <taxon>Burkholderiaceae</taxon>
        <taxon>Paraburkholderia</taxon>
    </lineage>
</organism>
<dbReference type="RefSeq" id="WP_179746251.1">
    <property type="nucleotide sequence ID" value="NZ_JACCAS010000002.1"/>
</dbReference>
<keyword evidence="2" id="KW-1185">Reference proteome</keyword>
<sequence length="132" mass="15377">MNPILLSDFHHEGRGPELMKVHYRGASGRAIVAVDYFLSEDSYTPENLRHLRFFKPQVFMFTPEEVEPYTPEFNPWEGETRFAAVDFGKSAWLQRFSSRHLGNCSHYRFMFYDEFLDVICEGVEAGHGAYPC</sequence>
<protein>
    <submittedName>
        <fullName evidence="1">Uncharacterized protein</fullName>
    </submittedName>
</protein>
<gene>
    <name evidence="1" type="ORF">GGD40_006406</name>
</gene>
<proteinExistence type="predicted"/>